<keyword evidence="12" id="KW-1185">Reference proteome</keyword>
<dbReference type="SUPFAM" id="SSF46894">
    <property type="entry name" value="C-terminal effector domain of the bipartite response regulators"/>
    <property type="match status" value="1"/>
</dbReference>
<dbReference type="PATRIC" id="fig|1300222.3.peg.2222"/>
<sequence length="231" mass="26614">MNSTILIVDAEREYAEYIELFLKNENYSIHKCDTAEEALRCLDSVRPDLAIMDVTLPGMDGFALCRHIRETSYFPIIMLSARDEEIDRITALALGADDYLTKPCRPLELVARVKAQLRRYTTYNRDPQQEDDKIAFAGLLLNRNSHECFLNGNLLPLTPTEFSILWLLSENRGQVVSSEKLFQEVWGEKYYSHNTNTVMVHIRNLREKLNDSAESPTYIKTVRGVGYKMDP</sequence>
<dbReference type="Gene3D" id="1.10.10.10">
    <property type="entry name" value="Winged helix-like DNA-binding domain superfamily/Winged helix DNA-binding domain"/>
    <property type="match status" value="1"/>
</dbReference>
<dbReference type="InterPro" id="IPR039420">
    <property type="entry name" value="WalR-like"/>
</dbReference>
<dbReference type="InterPro" id="IPR011006">
    <property type="entry name" value="CheY-like_superfamily"/>
</dbReference>
<gene>
    <name evidence="11" type="ORF">I532_10712</name>
</gene>
<evidence type="ECO:0000256" key="4">
    <source>
        <dbReference type="ARBA" id="ARBA00023015"/>
    </source>
</evidence>
<dbReference type="SMART" id="SM00448">
    <property type="entry name" value="REC"/>
    <property type="match status" value="1"/>
</dbReference>
<dbReference type="EMBL" id="APBN01000003">
    <property type="protein sequence ID" value="EMT53244.1"/>
    <property type="molecule type" value="Genomic_DNA"/>
</dbReference>
<evidence type="ECO:0000256" key="2">
    <source>
        <dbReference type="ARBA" id="ARBA00022553"/>
    </source>
</evidence>
<evidence type="ECO:0000256" key="6">
    <source>
        <dbReference type="ARBA" id="ARBA00023163"/>
    </source>
</evidence>
<dbReference type="InterPro" id="IPR001789">
    <property type="entry name" value="Sig_transdc_resp-reg_receiver"/>
</dbReference>
<keyword evidence="3" id="KW-0902">Two-component regulatory system</keyword>
<feature type="DNA-binding region" description="OmpR/PhoB-type" evidence="8">
    <location>
        <begin position="131"/>
        <end position="231"/>
    </location>
</feature>
<dbReference type="GeneID" id="89501264"/>
<feature type="modified residue" description="4-aspartylphosphate" evidence="7">
    <location>
        <position position="53"/>
    </location>
</feature>
<dbReference type="Pfam" id="PF00486">
    <property type="entry name" value="Trans_reg_C"/>
    <property type="match status" value="1"/>
</dbReference>
<evidence type="ECO:0000313" key="12">
    <source>
        <dbReference type="Proteomes" id="UP000012081"/>
    </source>
</evidence>
<dbReference type="SUPFAM" id="SSF52172">
    <property type="entry name" value="CheY-like"/>
    <property type="match status" value="1"/>
</dbReference>
<dbReference type="InterPro" id="IPR001867">
    <property type="entry name" value="OmpR/PhoB-type_DNA-bd"/>
</dbReference>
<evidence type="ECO:0000259" key="10">
    <source>
        <dbReference type="PROSITE" id="PS51755"/>
    </source>
</evidence>
<dbReference type="SMART" id="SM00862">
    <property type="entry name" value="Trans_reg_C"/>
    <property type="match status" value="1"/>
</dbReference>
<dbReference type="GO" id="GO:0000156">
    <property type="term" value="F:phosphorelay response regulator activity"/>
    <property type="evidence" value="ECO:0007669"/>
    <property type="project" value="TreeGrafter"/>
</dbReference>
<keyword evidence="6" id="KW-0804">Transcription</keyword>
<evidence type="ECO:0000313" key="11">
    <source>
        <dbReference type="EMBL" id="EMT53244.1"/>
    </source>
</evidence>
<dbReference type="PANTHER" id="PTHR48111:SF40">
    <property type="entry name" value="PHOSPHATE REGULON TRANSCRIPTIONAL REGULATORY PROTEIN PHOB"/>
    <property type="match status" value="1"/>
</dbReference>
<dbReference type="Proteomes" id="UP000012081">
    <property type="component" value="Unassembled WGS sequence"/>
</dbReference>
<dbReference type="Pfam" id="PF00072">
    <property type="entry name" value="Response_reg"/>
    <property type="match status" value="1"/>
</dbReference>
<protein>
    <submittedName>
        <fullName evidence="11">Vancomycin response regulator VanR</fullName>
    </submittedName>
</protein>
<dbReference type="InterPro" id="IPR016032">
    <property type="entry name" value="Sig_transdc_resp-reg_C-effctor"/>
</dbReference>
<comment type="caution">
    <text evidence="11">The sequence shown here is derived from an EMBL/GenBank/DDBJ whole genome shotgun (WGS) entry which is preliminary data.</text>
</comment>
<evidence type="ECO:0000256" key="5">
    <source>
        <dbReference type="ARBA" id="ARBA00023125"/>
    </source>
</evidence>
<dbReference type="GO" id="GO:0032993">
    <property type="term" value="C:protein-DNA complex"/>
    <property type="evidence" value="ECO:0007669"/>
    <property type="project" value="TreeGrafter"/>
</dbReference>
<dbReference type="Gene3D" id="6.10.250.690">
    <property type="match status" value="1"/>
</dbReference>
<proteinExistence type="predicted"/>
<evidence type="ECO:0000256" key="8">
    <source>
        <dbReference type="PROSITE-ProRule" id="PRU01091"/>
    </source>
</evidence>
<accession>M8DAE8</accession>
<keyword evidence="4" id="KW-0805">Transcription regulation</keyword>
<dbReference type="PROSITE" id="PS51755">
    <property type="entry name" value="OMPR_PHOB"/>
    <property type="match status" value="1"/>
</dbReference>
<dbReference type="CDD" id="cd00383">
    <property type="entry name" value="trans_reg_C"/>
    <property type="match status" value="1"/>
</dbReference>
<dbReference type="InterPro" id="IPR036388">
    <property type="entry name" value="WH-like_DNA-bd_sf"/>
</dbReference>
<dbReference type="OrthoDB" id="9790442at2"/>
<name>M8DAE8_9BACL</name>
<dbReference type="PROSITE" id="PS50110">
    <property type="entry name" value="RESPONSE_REGULATORY"/>
    <property type="match status" value="1"/>
</dbReference>
<dbReference type="GO" id="GO:0006355">
    <property type="term" value="P:regulation of DNA-templated transcription"/>
    <property type="evidence" value="ECO:0007669"/>
    <property type="project" value="InterPro"/>
</dbReference>
<evidence type="ECO:0000256" key="3">
    <source>
        <dbReference type="ARBA" id="ARBA00023012"/>
    </source>
</evidence>
<dbReference type="GO" id="GO:0005829">
    <property type="term" value="C:cytosol"/>
    <property type="evidence" value="ECO:0007669"/>
    <property type="project" value="TreeGrafter"/>
</dbReference>
<organism evidence="11 12">
    <name type="scientific">Brevibacillus borstelensis AK1</name>
    <dbReference type="NCBI Taxonomy" id="1300222"/>
    <lineage>
        <taxon>Bacteria</taxon>
        <taxon>Bacillati</taxon>
        <taxon>Bacillota</taxon>
        <taxon>Bacilli</taxon>
        <taxon>Bacillales</taxon>
        <taxon>Paenibacillaceae</taxon>
        <taxon>Brevibacillus</taxon>
    </lineage>
</organism>
<dbReference type="PANTHER" id="PTHR48111">
    <property type="entry name" value="REGULATOR OF RPOS"/>
    <property type="match status" value="1"/>
</dbReference>
<feature type="domain" description="Response regulatory" evidence="9">
    <location>
        <begin position="4"/>
        <end position="117"/>
    </location>
</feature>
<evidence type="ECO:0000259" key="9">
    <source>
        <dbReference type="PROSITE" id="PS50110"/>
    </source>
</evidence>
<evidence type="ECO:0000256" key="1">
    <source>
        <dbReference type="ARBA" id="ARBA00004496"/>
    </source>
</evidence>
<dbReference type="RefSeq" id="WP_003388149.1">
    <property type="nucleotide sequence ID" value="NZ_APBN01000003.1"/>
</dbReference>
<dbReference type="GO" id="GO:0000976">
    <property type="term" value="F:transcription cis-regulatory region binding"/>
    <property type="evidence" value="ECO:0007669"/>
    <property type="project" value="TreeGrafter"/>
</dbReference>
<keyword evidence="2 7" id="KW-0597">Phosphoprotein</keyword>
<dbReference type="Gene3D" id="3.40.50.2300">
    <property type="match status" value="1"/>
</dbReference>
<reference evidence="11 12" key="1">
    <citation type="submission" date="2013-03" db="EMBL/GenBank/DDBJ databases">
        <title>Assembly of a new bacterial strain Brevibacillus borstelensis AK1.</title>
        <authorList>
            <person name="Rajan I."/>
            <person name="PoliReddy D."/>
            <person name="Sugumar T."/>
            <person name="Rathinam K."/>
            <person name="Alqarawi S."/>
            <person name="Khalil A.B."/>
            <person name="Sivakumar N."/>
        </authorList>
    </citation>
    <scope>NUCLEOTIDE SEQUENCE [LARGE SCALE GENOMIC DNA]</scope>
    <source>
        <strain evidence="11 12">AK1</strain>
    </source>
</reference>
<feature type="domain" description="OmpR/PhoB-type" evidence="10">
    <location>
        <begin position="131"/>
        <end position="231"/>
    </location>
</feature>
<dbReference type="STRING" id="1300222.I532_10712"/>
<evidence type="ECO:0000256" key="7">
    <source>
        <dbReference type="PROSITE-ProRule" id="PRU00169"/>
    </source>
</evidence>
<comment type="subcellular location">
    <subcellularLocation>
        <location evidence="1">Cytoplasm</location>
    </subcellularLocation>
</comment>
<dbReference type="AlphaFoldDB" id="M8DAE8"/>
<dbReference type="FunFam" id="1.10.10.10:FF:000018">
    <property type="entry name" value="DNA-binding response regulator ResD"/>
    <property type="match status" value="1"/>
</dbReference>
<keyword evidence="5 8" id="KW-0238">DNA-binding</keyword>
<dbReference type="CDD" id="cd17574">
    <property type="entry name" value="REC_OmpR"/>
    <property type="match status" value="1"/>
</dbReference>